<gene>
    <name evidence="1" type="ORF">RUM44_013845</name>
</gene>
<organism evidence="1 2">
    <name type="scientific">Polyplax serrata</name>
    <name type="common">Common mouse louse</name>
    <dbReference type="NCBI Taxonomy" id="468196"/>
    <lineage>
        <taxon>Eukaryota</taxon>
        <taxon>Metazoa</taxon>
        <taxon>Ecdysozoa</taxon>
        <taxon>Arthropoda</taxon>
        <taxon>Hexapoda</taxon>
        <taxon>Insecta</taxon>
        <taxon>Pterygota</taxon>
        <taxon>Neoptera</taxon>
        <taxon>Paraneoptera</taxon>
        <taxon>Psocodea</taxon>
        <taxon>Troctomorpha</taxon>
        <taxon>Phthiraptera</taxon>
        <taxon>Anoplura</taxon>
        <taxon>Polyplacidae</taxon>
        <taxon>Polyplax</taxon>
    </lineage>
</organism>
<evidence type="ECO:0000313" key="1">
    <source>
        <dbReference type="EMBL" id="KAK6642122.1"/>
    </source>
</evidence>
<comment type="caution">
    <text evidence="1">The sequence shown here is derived from an EMBL/GenBank/DDBJ whole genome shotgun (WGS) entry which is preliminary data.</text>
</comment>
<dbReference type="Proteomes" id="UP001359485">
    <property type="component" value="Unassembled WGS sequence"/>
</dbReference>
<name>A0ABR1BIY2_POLSC</name>
<dbReference type="EMBL" id="JAWJWF010000001">
    <property type="protein sequence ID" value="KAK6642122.1"/>
    <property type="molecule type" value="Genomic_DNA"/>
</dbReference>
<sequence>MSKLLRSLMQQAKDDDCLIKPASTDTSSTHWDINISIDGRWTETKKSKIVTVR</sequence>
<keyword evidence="2" id="KW-1185">Reference proteome</keyword>
<evidence type="ECO:0000313" key="2">
    <source>
        <dbReference type="Proteomes" id="UP001359485"/>
    </source>
</evidence>
<protein>
    <submittedName>
        <fullName evidence="1">Uncharacterized protein</fullName>
    </submittedName>
</protein>
<accession>A0ABR1BIY2</accession>
<proteinExistence type="predicted"/>
<reference evidence="1 2" key="1">
    <citation type="submission" date="2023-09" db="EMBL/GenBank/DDBJ databases">
        <title>Genomes of two closely related lineages of the louse Polyplax serrata with different host specificities.</title>
        <authorList>
            <person name="Martinu J."/>
            <person name="Tarabai H."/>
            <person name="Stefka J."/>
            <person name="Hypsa V."/>
        </authorList>
    </citation>
    <scope>NUCLEOTIDE SEQUENCE [LARGE SCALE GENOMIC DNA]</scope>
    <source>
        <strain evidence="1">98ZLc_SE</strain>
    </source>
</reference>